<feature type="domain" description="Pseudouridine synthase RsuA/RluA-like" evidence="2">
    <location>
        <begin position="63"/>
        <end position="261"/>
    </location>
</feature>
<evidence type="ECO:0000313" key="3">
    <source>
        <dbReference type="EMBL" id="KAI9185597.1"/>
    </source>
</evidence>
<protein>
    <recommendedName>
        <fullName evidence="2">Pseudouridine synthase RsuA/RluA-like domain-containing protein</fullName>
    </recommendedName>
</protein>
<evidence type="ECO:0000259" key="2">
    <source>
        <dbReference type="Pfam" id="PF00849"/>
    </source>
</evidence>
<dbReference type="Pfam" id="PF00849">
    <property type="entry name" value="PseudoU_synth_2"/>
    <property type="match status" value="1"/>
</dbReference>
<organism evidence="3 4">
    <name type="scientific">Acer negundo</name>
    <name type="common">Box elder</name>
    <dbReference type="NCBI Taxonomy" id="4023"/>
    <lineage>
        <taxon>Eukaryota</taxon>
        <taxon>Viridiplantae</taxon>
        <taxon>Streptophyta</taxon>
        <taxon>Embryophyta</taxon>
        <taxon>Tracheophyta</taxon>
        <taxon>Spermatophyta</taxon>
        <taxon>Magnoliopsida</taxon>
        <taxon>eudicotyledons</taxon>
        <taxon>Gunneridae</taxon>
        <taxon>Pentapetalae</taxon>
        <taxon>rosids</taxon>
        <taxon>malvids</taxon>
        <taxon>Sapindales</taxon>
        <taxon>Sapindaceae</taxon>
        <taxon>Hippocastanoideae</taxon>
        <taxon>Acereae</taxon>
        <taxon>Acer</taxon>
    </lineage>
</organism>
<evidence type="ECO:0000256" key="1">
    <source>
        <dbReference type="ARBA" id="ARBA00000073"/>
    </source>
</evidence>
<dbReference type="Proteomes" id="UP001064489">
    <property type="component" value="Chromosome 3"/>
</dbReference>
<comment type="caution">
    <text evidence="3">The sequence shown here is derived from an EMBL/GenBank/DDBJ whole genome shotgun (WGS) entry which is preliminary data.</text>
</comment>
<sequence>MSNSTLPSSQIASQTLQNYPTPLSPPLPSISKEVELARAISASSKSSLFKLSSTDVLYEDEWLIAVNKPPGVYCESVLASAPCLLSGGSVEAGSDGLSEGTQVNLPELHLANRLDRDTSGVMIITKSHKVAAKLVKAFTDHKIRKTYIALCIGLAPKWKQIKIKSGHGRSKFGVWRVYAASDVGRTLPGGSSVRDMVTSFEVLSVNGKGSFKEPSNFQKDEENIIMVKEKAVIDDDAKKDEILVRAFPQSGRTHQIRLHCQYLGISIRGDVKYEGVYEWKGKTYEGHELHAESLSFEHPVTGCPVMFRAPLPFWATQNEELKVQAISFKFQSQPVHYLRYRLLQWAKENGKSEELNTCISRMCKLALGRKFYGVYHSTLLYRASMALMSIVSISGNACHNHYYSMVMAK</sequence>
<dbReference type="InterPro" id="IPR050188">
    <property type="entry name" value="RluA_PseudoU_synthase"/>
</dbReference>
<name>A0AAD5NXG7_ACENE</name>
<dbReference type="EMBL" id="JAJSOW010000100">
    <property type="protein sequence ID" value="KAI9185597.1"/>
    <property type="molecule type" value="Genomic_DNA"/>
</dbReference>
<dbReference type="InterPro" id="IPR006224">
    <property type="entry name" value="PsdUridine_synth_RluA-like_CS"/>
</dbReference>
<reference evidence="3" key="1">
    <citation type="journal article" date="2022" name="Plant J.">
        <title>Strategies of tolerance reflected in two North American maple genomes.</title>
        <authorList>
            <person name="McEvoy S.L."/>
            <person name="Sezen U.U."/>
            <person name="Trouern-Trend A."/>
            <person name="McMahon S.M."/>
            <person name="Schaberg P.G."/>
            <person name="Yang J."/>
            <person name="Wegrzyn J.L."/>
            <person name="Swenson N.G."/>
        </authorList>
    </citation>
    <scope>NUCLEOTIDE SEQUENCE</scope>
    <source>
        <strain evidence="3">91603</strain>
    </source>
</reference>
<dbReference type="AlphaFoldDB" id="A0AAD5NXG7"/>
<proteinExistence type="predicted"/>
<accession>A0AAD5NXG7</accession>
<dbReference type="InterPro" id="IPR020103">
    <property type="entry name" value="PsdUridine_synth_cat_dom_sf"/>
</dbReference>
<dbReference type="SUPFAM" id="SSF55120">
    <property type="entry name" value="Pseudouridine synthase"/>
    <property type="match status" value="1"/>
</dbReference>
<gene>
    <name evidence="3" type="ORF">LWI28_008648</name>
</gene>
<comment type="catalytic activity">
    <reaction evidence="1">
        <text>a uridine in RNA = a pseudouridine in RNA</text>
        <dbReference type="Rhea" id="RHEA:48348"/>
        <dbReference type="Rhea" id="RHEA-COMP:12068"/>
        <dbReference type="Rhea" id="RHEA-COMP:12069"/>
        <dbReference type="ChEBI" id="CHEBI:65314"/>
        <dbReference type="ChEBI" id="CHEBI:65315"/>
    </reaction>
</comment>
<dbReference type="PANTHER" id="PTHR21600:SF47">
    <property type="entry name" value="RNA PSEUDOURIDINE SYNTHASE 1"/>
    <property type="match status" value="1"/>
</dbReference>
<dbReference type="Gene3D" id="3.30.2350.10">
    <property type="entry name" value="Pseudouridine synthase"/>
    <property type="match status" value="1"/>
</dbReference>
<dbReference type="CDD" id="cd02869">
    <property type="entry name" value="PseudoU_synth_RluA_like"/>
    <property type="match status" value="1"/>
</dbReference>
<keyword evidence="4" id="KW-1185">Reference proteome</keyword>
<dbReference type="GO" id="GO:0003723">
    <property type="term" value="F:RNA binding"/>
    <property type="evidence" value="ECO:0007669"/>
    <property type="project" value="InterPro"/>
</dbReference>
<dbReference type="PANTHER" id="PTHR21600">
    <property type="entry name" value="MITOCHONDRIAL RNA PSEUDOURIDINE SYNTHASE"/>
    <property type="match status" value="1"/>
</dbReference>
<reference evidence="3" key="2">
    <citation type="submission" date="2023-02" db="EMBL/GenBank/DDBJ databases">
        <authorList>
            <person name="Swenson N.G."/>
            <person name="Wegrzyn J.L."/>
            <person name="Mcevoy S.L."/>
        </authorList>
    </citation>
    <scope>NUCLEOTIDE SEQUENCE</scope>
    <source>
        <strain evidence="3">91603</strain>
        <tissue evidence="3">Leaf</tissue>
    </source>
</reference>
<dbReference type="GO" id="GO:0000455">
    <property type="term" value="P:enzyme-directed rRNA pseudouridine synthesis"/>
    <property type="evidence" value="ECO:0007669"/>
    <property type="project" value="TreeGrafter"/>
</dbReference>
<evidence type="ECO:0000313" key="4">
    <source>
        <dbReference type="Proteomes" id="UP001064489"/>
    </source>
</evidence>
<dbReference type="PROSITE" id="PS01129">
    <property type="entry name" value="PSI_RLU"/>
    <property type="match status" value="1"/>
</dbReference>
<dbReference type="InterPro" id="IPR006145">
    <property type="entry name" value="PsdUridine_synth_RsuA/RluA"/>
</dbReference>
<dbReference type="GO" id="GO:0009982">
    <property type="term" value="F:pseudouridine synthase activity"/>
    <property type="evidence" value="ECO:0007669"/>
    <property type="project" value="InterPro"/>
</dbReference>